<reference evidence="3" key="1">
    <citation type="submission" date="2016-06" db="EMBL/GenBank/DDBJ databases">
        <authorList>
            <person name="Varghese N."/>
            <person name="Submissions Spin"/>
        </authorList>
    </citation>
    <scope>NUCLEOTIDE SEQUENCE [LARGE SCALE GENOMIC DNA]</scope>
    <source>
        <strain evidence="3">DSM 45647</strain>
    </source>
</reference>
<keyword evidence="3" id="KW-1185">Reference proteome</keyword>
<evidence type="ECO:0000313" key="2">
    <source>
        <dbReference type="EMBL" id="SCG34548.1"/>
    </source>
</evidence>
<name>A0A1C5GL65_9ACTN</name>
<dbReference type="PANTHER" id="PTHR23300:SF0">
    <property type="entry name" value="METHANETHIOL OXIDASE"/>
    <property type="match status" value="1"/>
</dbReference>
<dbReference type="SUPFAM" id="SSF75011">
    <property type="entry name" value="3-carboxy-cis,cis-mucoante lactonizing enzyme"/>
    <property type="match status" value="1"/>
</dbReference>
<accession>A0A1C5GL65</accession>
<dbReference type="AlphaFoldDB" id="A0A1C5GL65"/>
<sequence length="468" mass="51634">MTRWTPDPSFYPSPALAAAAPAEKLAYVAAFDRAGQRPDAIAVLDTDPDSDTYGRVVGWTELPHTGDEVHHFGWNACSSALCPTAPHPHVERRYLIVPGLRSSRIHVLDTKPDPRRPELVKVIEAEELGKRAGYSRPHTVHCGPDGIYVSALGGADGQEGPGGIAVLDHTTFEVRGAWEADRGPQFLAYDFWWHYTQDVLVTSEWGTPSMIEDGIVGELLLGRRYGHALHFWDLAKRRHVQRVDLGDAYQMALELRPAHDPTRSYGFVGVVISVEDLSASVWLWHRDGDAWAVTRVIDIPAEPADPADLPELLKPFGAVPPLVTDIDLSVDDRFLHVSCWGTGELIRYDVSDPLHPVRVGSVRLGGIVGRTPHPAFPDEPLAGGPQMVEISRDGRRVYVSNSLYGAWDDQFYPDGVGAWVAKLDVDPETGGLVPDPRFFPRGDEFRGRRVHQTRLQGGDASSDSYCFP</sequence>
<dbReference type="GO" id="GO:0008430">
    <property type="term" value="F:selenium binding"/>
    <property type="evidence" value="ECO:0007669"/>
    <property type="project" value="InterPro"/>
</dbReference>
<evidence type="ECO:0000313" key="3">
    <source>
        <dbReference type="Proteomes" id="UP000199360"/>
    </source>
</evidence>
<dbReference type="PANTHER" id="PTHR23300">
    <property type="entry name" value="METHANETHIOL OXIDASE"/>
    <property type="match status" value="1"/>
</dbReference>
<protein>
    <submittedName>
        <fullName evidence="2">Selenium-binding protein 1</fullName>
    </submittedName>
</protein>
<dbReference type="OrthoDB" id="9768634at2"/>
<dbReference type="STRING" id="745366.GA0070213_101243"/>
<dbReference type="RefSeq" id="WP_091055729.1">
    <property type="nucleotide sequence ID" value="NZ_FMDM01000001.1"/>
</dbReference>
<gene>
    <name evidence="2" type="ORF">GA0070213_101243</name>
</gene>
<proteinExistence type="inferred from homology"/>
<comment type="similarity">
    <text evidence="1">Belongs to the selenium-binding protein family.</text>
</comment>
<dbReference type="Proteomes" id="UP000199360">
    <property type="component" value="Unassembled WGS sequence"/>
</dbReference>
<evidence type="ECO:0000256" key="1">
    <source>
        <dbReference type="ARBA" id="ARBA00005606"/>
    </source>
</evidence>
<dbReference type="InterPro" id="IPR008826">
    <property type="entry name" value="Se-bd"/>
</dbReference>
<dbReference type="EMBL" id="FMDM01000001">
    <property type="protein sequence ID" value="SCG34548.1"/>
    <property type="molecule type" value="Genomic_DNA"/>
</dbReference>
<organism evidence="2 3">
    <name type="scientific">Micromonospora humi</name>
    <dbReference type="NCBI Taxonomy" id="745366"/>
    <lineage>
        <taxon>Bacteria</taxon>
        <taxon>Bacillati</taxon>
        <taxon>Actinomycetota</taxon>
        <taxon>Actinomycetes</taxon>
        <taxon>Micromonosporales</taxon>
        <taxon>Micromonosporaceae</taxon>
        <taxon>Micromonospora</taxon>
    </lineage>
</organism>
<dbReference type="Pfam" id="PF05694">
    <property type="entry name" value="SBP56"/>
    <property type="match status" value="1"/>
</dbReference>